<evidence type="ECO:0000313" key="4">
    <source>
        <dbReference type="Proteomes" id="UP000823872"/>
    </source>
</evidence>
<accession>A0ABI7YLU2</accession>
<dbReference type="Proteomes" id="UP000823872">
    <property type="component" value="Chromosome A1"/>
</dbReference>
<reference evidence="3" key="3">
    <citation type="submission" date="2025-09" db="UniProtKB">
        <authorList>
            <consortium name="Ensembl"/>
        </authorList>
    </citation>
    <scope>IDENTIFICATION</scope>
    <source>
        <strain evidence="3">breed Abyssinian</strain>
    </source>
</reference>
<proteinExistence type="inferred from homology"/>
<dbReference type="Ensembl" id="ENSFCTT00005049296.1">
    <property type="protein sequence ID" value="ENSFCTP00005035777.1"/>
    <property type="gene ID" value="ENSFCTG00005017108.1"/>
</dbReference>
<evidence type="ECO:0000313" key="3">
    <source>
        <dbReference type="Ensembl" id="ENSFCTP00005035777.1"/>
    </source>
</evidence>
<dbReference type="InterPro" id="IPR017853">
    <property type="entry name" value="GH"/>
</dbReference>
<dbReference type="SUPFAM" id="SSF51445">
    <property type="entry name" value="(Trans)glycosidases"/>
    <property type="match status" value="1"/>
</dbReference>
<keyword evidence="2" id="KW-1133">Transmembrane helix</keyword>
<dbReference type="GeneTree" id="ENSGT00940000157614"/>
<dbReference type="Gene3D" id="3.20.20.80">
    <property type="entry name" value="Glycosidases"/>
    <property type="match status" value="1"/>
</dbReference>
<evidence type="ECO:0000256" key="1">
    <source>
        <dbReference type="RuleBase" id="RU003690"/>
    </source>
</evidence>
<dbReference type="PANTHER" id="PTHR10353">
    <property type="entry name" value="GLYCOSYL HYDROLASE"/>
    <property type="match status" value="1"/>
</dbReference>
<feature type="transmembrane region" description="Helical" evidence="2">
    <location>
        <begin position="218"/>
        <end position="239"/>
    </location>
</feature>
<evidence type="ECO:0000256" key="2">
    <source>
        <dbReference type="SAM" id="Phobius"/>
    </source>
</evidence>
<evidence type="ECO:0008006" key="5">
    <source>
        <dbReference type="Google" id="ProtNLM"/>
    </source>
</evidence>
<organism evidence="3 4">
    <name type="scientific">Felis catus</name>
    <name type="common">Cat</name>
    <name type="synonym">Felis silvestris catus</name>
    <dbReference type="NCBI Taxonomy" id="9685"/>
    <lineage>
        <taxon>Eukaryota</taxon>
        <taxon>Metazoa</taxon>
        <taxon>Chordata</taxon>
        <taxon>Craniata</taxon>
        <taxon>Vertebrata</taxon>
        <taxon>Euteleostomi</taxon>
        <taxon>Mammalia</taxon>
        <taxon>Eutheria</taxon>
        <taxon>Laurasiatheria</taxon>
        <taxon>Carnivora</taxon>
        <taxon>Feliformia</taxon>
        <taxon>Felidae</taxon>
        <taxon>Felinae</taxon>
        <taxon>Felis</taxon>
    </lineage>
</organism>
<reference evidence="3 4" key="1">
    <citation type="submission" date="2021-02" db="EMBL/GenBank/DDBJ databases">
        <title>Safari Cat Assemblies.</title>
        <authorList>
            <person name="Bredemeyer K.R."/>
            <person name="Murphy W.J."/>
        </authorList>
    </citation>
    <scope>NUCLEOTIDE SEQUENCE [LARGE SCALE GENOMIC DNA]</scope>
</reference>
<gene>
    <name evidence="3" type="primary">KL</name>
</gene>
<keyword evidence="4" id="KW-1185">Reference proteome</keyword>
<comment type="similarity">
    <text evidence="1">Belongs to the glycosyl hydrolase 1 family.</text>
</comment>
<dbReference type="InterPro" id="IPR001360">
    <property type="entry name" value="Glyco_hydro_1"/>
</dbReference>
<sequence>MTDHSIKECQKSLDFVLGWFAKPIFIDGDYPESMKNNLSHLLPDFTEAEKKFIKGTADFFALSFGPTLSFQLLDPHMKFRQLESPSLRQLLSWIDLEYNHPQIFIVENGWFVSGTTKRDDAKYMYYLKKFVMETLKAYVLDGVNLCGYFAYSFNDRTAPKFGFYHYAANQFEPKPSMKHYRKMIDSNGFSGPETLGRFCPEEFTLCTECGFFHTRKSLLAFIAFLLFAFIISLSLIFYYSKKGKRSYK</sequence>
<dbReference type="Pfam" id="PF00232">
    <property type="entry name" value="Glyco_hydro_1"/>
    <property type="match status" value="2"/>
</dbReference>
<protein>
    <recommendedName>
        <fullName evidence="5">Klotho</fullName>
    </recommendedName>
</protein>
<keyword evidence="2" id="KW-0812">Transmembrane</keyword>
<reference evidence="3" key="2">
    <citation type="submission" date="2025-08" db="UniProtKB">
        <authorList>
            <consortium name="Ensembl"/>
        </authorList>
    </citation>
    <scope>IDENTIFICATION</scope>
    <source>
        <strain evidence="3">breed Abyssinian</strain>
    </source>
</reference>
<dbReference type="PANTHER" id="PTHR10353:SF10">
    <property type="entry name" value="KLOTHO"/>
    <property type="match status" value="1"/>
</dbReference>
<keyword evidence="2" id="KW-0472">Membrane</keyword>
<name>A0ABI7YLU2_FELCA</name>